<gene>
    <name evidence="2" type="ORF">PPENT_87.1.T1280058</name>
</gene>
<dbReference type="PANTHER" id="PTHR39767">
    <property type="entry name" value="CALCIUM/CALMODULIN-BINDING MEMBRANE PROTEIN PCM4-RELATED"/>
    <property type="match status" value="1"/>
</dbReference>
<protein>
    <recommendedName>
        <fullName evidence="4">Insulin-like growth factor binding protein, N-terminal</fullName>
    </recommendedName>
</protein>
<dbReference type="CDD" id="cd00064">
    <property type="entry name" value="FU"/>
    <property type="match status" value="2"/>
</dbReference>
<dbReference type="SMART" id="SM00261">
    <property type="entry name" value="FU"/>
    <property type="match status" value="4"/>
</dbReference>
<dbReference type="PANTHER" id="PTHR39767:SF2">
    <property type="entry name" value="CHROMOSOME UNDETERMINED SCAFFOLD_1, WHOLE GENOME SHOTGUN SEQUENCE"/>
    <property type="match status" value="1"/>
</dbReference>
<comment type="caution">
    <text evidence="2">The sequence shown here is derived from an EMBL/GenBank/DDBJ whole genome shotgun (WGS) entry which is preliminary data.</text>
</comment>
<evidence type="ECO:0000313" key="2">
    <source>
        <dbReference type="EMBL" id="CAD8201526.1"/>
    </source>
</evidence>
<evidence type="ECO:0008006" key="4">
    <source>
        <dbReference type="Google" id="ProtNLM"/>
    </source>
</evidence>
<dbReference type="OrthoDB" id="298982at2759"/>
<organism evidence="2 3">
    <name type="scientific">Paramecium pentaurelia</name>
    <dbReference type="NCBI Taxonomy" id="43138"/>
    <lineage>
        <taxon>Eukaryota</taxon>
        <taxon>Sar</taxon>
        <taxon>Alveolata</taxon>
        <taxon>Ciliophora</taxon>
        <taxon>Intramacronucleata</taxon>
        <taxon>Oligohymenophorea</taxon>
        <taxon>Peniculida</taxon>
        <taxon>Parameciidae</taxon>
        <taxon>Paramecium</taxon>
    </lineage>
</organism>
<sequence>MLNFLISNLIACTFAQIVYEELSEVQLSQLFQTNVKQCSVLDKIDFYFIDQEQPNLNFQFKIQEPHYAVEIYVDFYLIGDYTEQNINIYLDNILIDQYQKLNKYPSPFCDDQVDTEMVTYFTTYSHFQQDLNLIIQLENTSKFTLGIRNIQIVPKICHESCTQCVGPKENNCRSCGLGVQLNRKTNQCVCPSTQPYFSINMNQCLTKCDISEYYDKQSNKCMIDKNIEQIQTFFWNSYDYNGWTIIENQIVSEMQDKTYSNVVGLFSINQIISYQFNNTNPFQSIRIRADIYIFQSLIRPEIYIQVDEIKTNINPIYTQTITGQNGYKVFHIDYIIDAISNSKISFSIIGDPNTKWGINQVVFNQQNCQPQCQQCSSKNTCQLCKSGYLLYLGQCVQSCPKYSSLYNDDTCKDVKENYPNTEVIMRAFDDNLIVNFLSKNVTTLASLTQNYYGTYYNGIRYFGGLKDVSIQLYKKSFYQLPPHYQVIVQFNILTFELNTTSQVLNSIELYQDNKTILIINSKQNQVQEINQQFVHNSNNLQLSLLSHQQNYSIFSFGISNLNVMISRCHPLCKSCIGPNESDCKEWIYDQNSNDFKKCKNGFIFDIQQQKCVLCPLGCQKCSDQQTCTECETNFIKQGNSCYCQSGRIDDFTLECLTYA</sequence>
<proteinExistence type="predicted"/>
<reference evidence="2" key="1">
    <citation type="submission" date="2021-01" db="EMBL/GenBank/DDBJ databases">
        <authorList>
            <consortium name="Genoscope - CEA"/>
            <person name="William W."/>
        </authorList>
    </citation>
    <scope>NUCLEOTIDE SEQUENCE</scope>
</reference>
<dbReference type="EMBL" id="CAJJDO010000128">
    <property type="protein sequence ID" value="CAD8201526.1"/>
    <property type="molecule type" value="Genomic_DNA"/>
</dbReference>
<dbReference type="Proteomes" id="UP000689195">
    <property type="component" value="Unassembled WGS sequence"/>
</dbReference>
<keyword evidence="1" id="KW-0732">Signal</keyword>
<dbReference type="InterPro" id="IPR006212">
    <property type="entry name" value="Furin_repeat"/>
</dbReference>
<feature type="chain" id="PRO_5035929193" description="Insulin-like growth factor binding protein, N-terminal" evidence="1">
    <location>
        <begin position="16"/>
        <end position="659"/>
    </location>
</feature>
<evidence type="ECO:0000256" key="1">
    <source>
        <dbReference type="SAM" id="SignalP"/>
    </source>
</evidence>
<keyword evidence="3" id="KW-1185">Reference proteome</keyword>
<feature type="signal peptide" evidence="1">
    <location>
        <begin position="1"/>
        <end position="15"/>
    </location>
</feature>
<accession>A0A8S1XK43</accession>
<evidence type="ECO:0000313" key="3">
    <source>
        <dbReference type="Proteomes" id="UP000689195"/>
    </source>
</evidence>
<dbReference type="AlphaFoldDB" id="A0A8S1XK43"/>
<name>A0A8S1XK43_9CILI</name>